<evidence type="ECO:0000313" key="3">
    <source>
        <dbReference type="Proteomes" id="UP000054279"/>
    </source>
</evidence>
<reference evidence="2 3" key="1">
    <citation type="submission" date="2014-06" db="EMBL/GenBank/DDBJ databases">
        <title>Evolutionary Origins and Diversification of the Mycorrhizal Mutualists.</title>
        <authorList>
            <consortium name="DOE Joint Genome Institute"/>
            <consortium name="Mycorrhizal Genomics Consortium"/>
            <person name="Kohler A."/>
            <person name="Kuo A."/>
            <person name="Nagy L.G."/>
            <person name="Floudas D."/>
            <person name="Copeland A."/>
            <person name="Barry K.W."/>
            <person name="Cichocki N."/>
            <person name="Veneault-Fourrey C."/>
            <person name="LaButti K."/>
            <person name="Lindquist E.A."/>
            <person name="Lipzen A."/>
            <person name="Lundell T."/>
            <person name="Morin E."/>
            <person name="Murat C."/>
            <person name="Riley R."/>
            <person name="Ohm R."/>
            <person name="Sun H."/>
            <person name="Tunlid A."/>
            <person name="Henrissat B."/>
            <person name="Grigoriev I.V."/>
            <person name="Hibbett D.S."/>
            <person name="Martin F."/>
        </authorList>
    </citation>
    <scope>NUCLEOTIDE SEQUENCE [LARGE SCALE GENOMIC DNA]</scope>
    <source>
        <strain evidence="2 3">SS14</strain>
    </source>
</reference>
<accession>A0A0C9VCT9</accession>
<keyword evidence="3" id="KW-1185">Reference proteome</keyword>
<proteinExistence type="predicted"/>
<evidence type="ECO:0000313" key="2">
    <source>
        <dbReference type="EMBL" id="KIJ35335.1"/>
    </source>
</evidence>
<dbReference type="EMBL" id="KN837190">
    <property type="protein sequence ID" value="KIJ35335.1"/>
    <property type="molecule type" value="Genomic_DNA"/>
</dbReference>
<dbReference type="OrthoDB" id="3224221at2759"/>
<organism evidence="2 3">
    <name type="scientific">Sphaerobolus stellatus (strain SS14)</name>
    <dbReference type="NCBI Taxonomy" id="990650"/>
    <lineage>
        <taxon>Eukaryota</taxon>
        <taxon>Fungi</taxon>
        <taxon>Dikarya</taxon>
        <taxon>Basidiomycota</taxon>
        <taxon>Agaricomycotina</taxon>
        <taxon>Agaricomycetes</taxon>
        <taxon>Phallomycetidae</taxon>
        <taxon>Geastrales</taxon>
        <taxon>Sphaerobolaceae</taxon>
        <taxon>Sphaerobolus</taxon>
    </lineage>
</organism>
<name>A0A0C9VCT9_SPHS4</name>
<sequence length="282" mass="32309">MQRAISLVIDQLLGWERKAGGAPPPVANSTEIHAYNSGEPVGPTANDFRLDWAASPHTGWNLTASLVFADLFVEWVGSSPSQSLMSKHKMSHDVLSLAFRKRFYRLQAQFWKSSVSSQVPPTLQPEQIVGSIHSQTAEDRWRGRQRKLFQNREDIILAHPEWEPAYWDALQTLGVDGMSSDESETETRNNRFWRIPQPWRSYKLDRMLNCVNGRRDEATRQTHKSHRSGQPFCVRIGDHPTKRSMRIPPGLPINFYSQAWMDEHPEIAKYLRPGPSTKVPLN</sequence>
<dbReference type="HOGENOM" id="CLU_034218_0_0_1"/>
<protein>
    <submittedName>
        <fullName evidence="2">Uncharacterized protein</fullName>
    </submittedName>
</protein>
<dbReference type="Proteomes" id="UP000054279">
    <property type="component" value="Unassembled WGS sequence"/>
</dbReference>
<gene>
    <name evidence="2" type="ORF">M422DRAFT_262506</name>
</gene>
<evidence type="ECO:0000256" key="1">
    <source>
        <dbReference type="SAM" id="MobiDB-lite"/>
    </source>
</evidence>
<dbReference type="AlphaFoldDB" id="A0A0C9VCT9"/>
<feature type="region of interest" description="Disordered" evidence="1">
    <location>
        <begin position="217"/>
        <end position="244"/>
    </location>
</feature>